<evidence type="ECO:0000313" key="3">
    <source>
        <dbReference type="EMBL" id="MFC7331686.1"/>
    </source>
</evidence>
<evidence type="ECO:0000259" key="2">
    <source>
        <dbReference type="PROSITE" id="PS51084"/>
    </source>
</evidence>
<dbReference type="InterPro" id="IPR036265">
    <property type="entry name" value="HIT-like_sf"/>
</dbReference>
<accession>A0ABW2KQY6</accession>
<feature type="domain" description="HIT" evidence="2">
    <location>
        <begin position="5"/>
        <end position="107"/>
    </location>
</feature>
<dbReference type="Proteomes" id="UP001596456">
    <property type="component" value="Unassembled WGS sequence"/>
</dbReference>
<comment type="caution">
    <text evidence="1">Lacks conserved residue(s) required for the propagation of feature annotation.</text>
</comment>
<dbReference type="GO" id="GO:0032259">
    <property type="term" value="P:methylation"/>
    <property type="evidence" value="ECO:0007669"/>
    <property type="project" value="UniProtKB-KW"/>
</dbReference>
<keyword evidence="3" id="KW-0808">Transferase</keyword>
<dbReference type="Gene3D" id="3.30.428.10">
    <property type="entry name" value="HIT-like"/>
    <property type="match status" value="1"/>
</dbReference>
<protein>
    <submittedName>
        <fullName evidence="3">HIT family protein</fullName>
        <ecNumber evidence="3">2.1.1.-</ecNumber>
    </submittedName>
</protein>
<comment type="caution">
    <text evidence="3">The sequence shown here is derived from an EMBL/GenBank/DDBJ whole genome shotgun (WGS) entry which is preliminary data.</text>
</comment>
<dbReference type="RefSeq" id="WP_377355613.1">
    <property type="nucleotide sequence ID" value="NZ_JBHTCM010000004.1"/>
</dbReference>
<proteinExistence type="predicted"/>
<keyword evidence="3" id="KW-0489">Methyltransferase</keyword>
<dbReference type="SUPFAM" id="SSF54197">
    <property type="entry name" value="HIT-like"/>
    <property type="match status" value="1"/>
</dbReference>
<dbReference type="InterPro" id="IPR011146">
    <property type="entry name" value="HIT-like"/>
</dbReference>
<name>A0ABW2KQY6_9PROT</name>
<evidence type="ECO:0000313" key="4">
    <source>
        <dbReference type="Proteomes" id="UP001596456"/>
    </source>
</evidence>
<sequence>MSAVPTATMTKFGYPRTLVAETPHWAVLVRPKQPTLGSLVVAARQPASAFGQLGVDAFAGLQPVVARVEAVLRDVVGYERINHLMLMMVDPDVHFHVIPRYDGTREFEGVTFPDPGWPGPPALGDAVDPDPAVLDRLVARLRAAWDARATGTGA</sequence>
<reference evidence="4" key="1">
    <citation type="journal article" date="2019" name="Int. J. Syst. Evol. Microbiol.">
        <title>The Global Catalogue of Microorganisms (GCM) 10K type strain sequencing project: providing services to taxonomists for standard genome sequencing and annotation.</title>
        <authorList>
            <consortium name="The Broad Institute Genomics Platform"/>
            <consortium name="The Broad Institute Genome Sequencing Center for Infectious Disease"/>
            <person name="Wu L."/>
            <person name="Ma J."/>
        </authorList>
    </citation>
    <scope>NUCLEOTIDE SEQUENCE [LARGE SCALE GENOMIC DNA]</scope>
    <source>
        <strain evidence="4">CGMCC 1.16275</strain>
    </source>
</reference>
<organism evidence="3 4">
    <name type="scientific">Rhodocista pekingensis</name>
    <dbReference type="NCBI Taxonomy" id="201185"/>
    <lineage>
        <taxon>Bacteria</taxon>
        <taxon>Pseudomonadati</taxon>
        <taxon>Pseudomonadota</taxon>
        <taxon>Alphaproteobacteria</taxon>
        <taxon>Rhodospirillales</taxon>
        <taxon>Azospirillaceae</taxon>
        <taxon>Rhodocista</taxon>
    </lineage>
</organism>
<dbReference type="GO" id="GO:0008168">
    <property type="term" value="F:methyltransferase activity"/>
    <property type="evidence" value="ECO:0007669"/>
    <property type="project" value="UniProtKB-KW"/>
</dbReference>
<keyword evidence="4" id="KW-1185">Reference proteome</keyword>
<evidence type="ECO:0000256" key="1">
    <source>
        <dbReference type="PROSITE-ProRule" id="PRU00464"/>
    </source>
</evidence>
<dbReference type="PROSITE" id="PS51084">
    <property type="entry name" value="HIT_2"/>
    <property type="match status" value="1"/>
</dbReference>
<dbReference type="EMBL" id="JBHTCM010000004">
    <property type="protein sequence ID" value="MFC7331686.1"/>
    <property type="molecule type" value="Genomic_DNA"/>
</dbReference>
<dbReference type="EC" id="2.1.1.-" evidence="3"/>
<gene>
    <name evidence="3" type="ORF">ACFQPS_00795</name>
</gene>